<dbReference type="PANTHER" id="PTHR15492">
    <property type="entry name" value="CYCLIN D1-BINDING PROTEIN 1"/>
    <property type="match status" value="1"/>
</dbReference>
<dbReference type="EMBL" id="JAVRQU010000019">
    <property type="protein sequence ID" value="KAK5692647.1"/>
    <property type="molecule type" value="Genomic_DNA"/>
</dbReference>
<dbReference type="InterPro" id="IPR049317">
    <property type="entry name" value="GCIP-like_N"/>
</dbReference>
<sequence length="354" mass="38942">MADALDSLLTTTLHRLQEFAAFLTPTATSPLTQAIADPPNPLHVLRDAALLVKAHTTKLSLLAINKPFTPSAIAKVLRQLSAEALPALMSAVQICQQERSTYGTMMAAEAQARVRRVFREMESLLQEIQSLAQGETSNKSTLTSTGVVWEACDALILLERLGLGGLAVQKAEQWRDTIKDAIEELREWAAGEDEENEGFDTLLDENDEGVEGDRDSVEDLFNAANSLPKDRPELRTLVEEGDGRLKKVVLLYTAVLKRRLKTFDAGTKDLAMEEREKGVSRLDEAMERLGRVPHQIDELAACLYDLDEAKSRAALEKCVKEAVAASTAMAEGWHGQADEFTAWSGKWRAAIEAV</sequence>
<dbReference type="InterPro" id="IPR026907">
    <property type="entry name" value="GCIP-like"/>
</dbReference>
<dbReference type="Gene3D" id="1.20.1410.10">
    <property type="entry name" value="I/LWEQ domain"/>
    <property type="match status" value="1"/>
</dbReference>
<evidence type="ECO:0000313" key="2">
    <source>
        <dbReference type="EMBL" id="KAK5692647.1"/>
    </source>
</evidence>
<dbReference type="AlphaFoldDB" id="A0AAN7W062"/>
<accession>A0AAN7W062</accession>
<evidence type="ECO:0000313" key="3">
    <source>
        <dbReference type="Proteomes" id="UP001310594"/>
    </source>
</evidence>
<dbReference type="Proteomes" id="UP001310594">
    <property type="component" value="Unassembled WGS sequence"/>
</dbReference>
<feature type="domain" description="Cyclin-D1-binding protein 1-like N-terminal" evidence="1">
    <location>
        <begin position="45"/>
        <end position="189"/>
    </location>
</feature>
<gene>
    <name evidence="2" type="ORF">LTR97_010959</name>
</gene>
<reference evidence="2" key="1">
    <citation type="submission" date="2023-08" db="EMBL/GenBank/DDBJ databases">
        <title>Black Yeasts Isolated from many extreme environments.</title>
        <authorList>
            <person name="Coleine C."/>
            <person name="Stajich J.E."/>
            <person name="Selbmann L."/>
        </authorList>
    </citation>
    <scope>NUCLEOTIDE SEQUENCE</scope>
    <source>
        <strain evidence="2">CCFEE 5810</strain>
    </source>
</reference>
<proteinExistence type="predicted"/>
<dbReference type="PANTHER" id="PTHR15492:SF1">
    <property type="entry name" value="CYCLIN-D1-BINDING PROTEIN 1"/>
    <property type="match status" value="1"/>
</dbReference>
<dbReference type="Pfam" id="PF13324">
    <property type="entry name" value="GCIP_N"/>
    <property type="match status" value="1"/>
</dbReference>
<protein>
    <recommendedName>
        <fullName evidence="1">Cyclin-D1-binding protein 1-like N-terminal domain-containing protein</fullName>
    </recommendedName>
</protein>
<dbReference type="Gene3D" id="1.20.1420.10">
    <property type="entry name" value="Talin, central domain"/>
    <property type="match status" value="1"/>
</dbReference>
<evidence type="ECO:0000259" key="1">
    <source>
        <dbReference type="Pfam" id="PF13324"/>
    </source>
</evidence>
<name>A0AAN7W062_9PEZI</name>
<organism evidence="2 3">
    <name type="scientific">Elasticomyces elasticus</name>
    <dbReference type="NCBI Taxonomy" id="574655"/>
    <lineage>
        <taxon>Eukaryota</taxon>
        <taxon>Fungi</taxon>
        <taxon>Dikarya</taxon>
        <taxon>Ascomycota</taxon>
        <taxon>Pezizomycotina</taxon>
        <taxon>Dothideomycetes</taxon>
        <taxon>Dothideomycetidae</taxon>
        <taxon>Mycosphaerellales</taxon>
        <taxon>Teratosphaeriaceae</taxon>
        <taxon>Elasticomyces</taxon>
    </lineage>
</organism>
<dbReference type="GO" id="GO:0005634">
    <property type="term" value="C:nucleus"/>
    <property type="evidence" value="ECO:0007669"/>
    <property type="project" value="TreeGrafter"/>
</dbReference>
<comment type="caution">
    <text evidence="2">The sequence shown here is derived from an EMBL/GenBank/DDBJ whole genome shotgun (WGS) entry which is preliminary data.</text>
</comment>